<evidence type="ECO:0000313" key="2">
    <source>
        <dbReference type="Proteomes" id="UP000031166"/>
    </source>
</evidence>
<dbReference type="Proteomes" id="UP000031166">
    <property type="component" value="Unassembled WGS sequence"/>
</dbReference>
<evidence type="ECO:0000313" key="1">
    <source>
        <dbReference type="EMBL" id="KIC52847.1"/>
    </source>
</evidence>
<protein>
    <submittedName>
        <fullName evidence="1">Uncharacterized protein</fullName>
    </submittedName>
</protein>
<accession>A0A0B4C8A8</accession>
<sequence>MPELRQAAWLGEDIIGQAALPPLRAAMDGVALDRNAMRVHQMFAASLADGQQSLAGCSFPGRHIRADRKHSSRQQS</sequence>
<dbReference type="AlphaFoldDB" id="A0A0B4C8A8"/>
<reference evidence="1 2" key="1">
    <citation type="submission" date="2014-12" db="EMBL/GenBank/DDBJ databases">
        <title>Genome sequencing of Brevundimonas nasdae TPW30.</title>
        <authorList>
            <person name="Tan P.W."/>
            <person name="Chan K.-G."/>
        </authorList>
    </citation>
    <scope>NUCLEOTIDE SEQUENCE [LARGE SCALE GENOMIC DNA]</scope>
    <source>
        <strain evidence="1 2">TPW30</strain>
    </source>
</reference>
<dbReference type="RefSeq" id="WP_039248896.1">
    <property type="nucleotide sequence ID" value="NZ_CP022048.2"/>
</dbReference>
<dbReference type="EMBL" id="JWSY01000070">
    <property type="protein sequence ID" value="KIC52847.1"/>
    <property type="molecule type" value="Genomic_DNA"/>
</dbReference>
<organism evidence="1 2">
    <name type="scientific">Brevundimonas nasdae</name>
    <dbReference type="NCBI Taxonomy" id="172043"/>
    <lineage>
        <taxon>Bacteria</taxon>
        <taxon>Pseudomonadati</taxon>
        <taxon>Pseudomonadota</taxon>
        <taxon>Alphaproteobacteria</taxon>
        <taxon>Caulobacterales</taxon>
        <taxon>Caulobacteraceae</taxon>
        <taxon>Brevundimonas</taxon>
    </lineage>
</organism>
<name>A0A0B4C8A8_9CAUL</name>
<comment type="caution">
    <text evidence="1">The sequence shown here is derived from an EMBL/GenBank/DDBJ whole genome shotgun (WGS) entry which is preliminary data.</text>
</comment>
<gene>
    <name evidence="1" type="ORF">RM53_16685</name>
</gene>
<proteinExistence type="predicted"/>